<dbReference type="EMBL" id="MSCK01000002">
    <property type="protein sequence ID" value="PQJ69672.1"/>
    <property type="molecule type" value="Genomic_DNA"/>
</dbReference>
<dbReference type="AlphaFoldDB" id="A0A2P6C9T6"/>
<proteinExistence type="predicted"/>
<protein>
    <submittedName>
        <fullName evidence="1">Uncharacterized protein</fullName>
    </submittedName>
</protein>
<sequence>MNRFIIIVLIIFSFSSCQNYESEKYIKMENEAINDIILEMTQFEEMKELNEYGNEKLKLYILSKLDTTTAWTIKPTGYDIGANGIDYSKERIERNKNKFEEDLKQYEFEEKIFIDLKNGKIKTRNLNYSFKNENLKIELIKKEKIEALENFETKKNEFGYLFISRIVFNRNFTKGYLHFDFICGVGCAWDNNIEIKKVNGKWKITEYFSGGIA</sequence>
<name>A0A2P6C9T6_9FLAO</name>
<keyword evidence="2" id="KW-1185">Reference proteome</keyword>
<dbReference type="Proteomes" id="UP000247345">
    <property type="component" value="Unassembled WGS sequence"/>
</dbReference>
<gene>
    <name evidence="1" type="ORF">BTO14_16910</name>
</gene>
<dbReference type="PROSITE" id="PS51257">
    <property type="entry name" value="PROKAR_LIPOPROTEIN"/>
    <property type="match status" value="1"/>
</dbReference>
<evidence type="ECO:0000313" key="2">
    <source>
        <dbReference type="Proteomes" id="UP000247345"/>
    </source>
</evidence>
<comment type="caution">
    <text evidence="1">The sequence shown here is derived from an EMBL/GenBank/DDBJ whole genome shotgun (WGS) entry which is preliminary data.</text>
</comment>
<reference evidence="1 2" key="1">
    <citation type="submission" date="2016-12" db="EMBL/GenBank/DDBJ databases">
        <title>Trade-off between light-utilization and light-protection in marine flavobacteria.</title>
        <authorList>
            <person name="Kumagai Y."/>
            <person name="Yoshizawa S."/>
            <person name="Kogure K."/>
            <person name="Iwasaki W."/>
        </authorList>
    </citation>
    <scope>NUCLEOTIDE SEQUENCE [LARGE SCALE GENOMIC DNA]</scope>
    <source>
        <strain evidence="1 2">KCTC 12100</strain>
    </source>
</reference>
<evidence type="ECO:0000313" key="1">
    <source>
        <dbReference type="EMBL" id="PQJ69672.1"/>
    </source>
</evidence>
<accession>A0A2P6C9T6</accession>
<organism evidence="1 2">
    <name type="scientific">Polaribacter butkevichii</name>
    <dbReference type="NCBI Taxonomy" id="218490"/>
    <lineage>
        <taxon>Bacteria</taxon>
        <taxon>Pseudomonadati</taxon>
        <taxon>Bacteroidota</taxon>
        <taxon>Flavobacteriia</taxon>
        <taxon>Flavobacteriales</taxon>
        <taxon>Flavobacteriaceae</taxon>
    </lineage>
</organism>